<dbReference type="Proteomes" id="UP000245946">
    <property type="component" value="Unassembled WGS sequence"/>
</dbReference>
<keyword evidence="3" id="KW-1185">Reference proteome</keyword>
<dbReference type="InterPro" id="IPR019182">
    <property type="entry name" value="Cytochrome_b-c1_su10_fun"/>
</dbReference>
<dbReference type="PANTHER" id="PTHR28254:SF1">
    <property type="entry name" value="CYTOCHROME B-C1 COMPLEX SUBUNIT 10, MITOCHONDRIAL"/>
    <property type="match status" value="1"/>
</dbReference>
<gene>
    <name evidence="2" type="ORF">FA09DRAFT_362034</name>
</gene>
<dbReference type="GO" id="GO:0005739">
    <property type="term" value="C:mitochondrion"/>
    <property type="evidence" value="ECO:0007669"/>
    <property type="project" value="GOC"/>
</dbReference>
<name>A0A316Z8B2_9BASI</name>
<accession>A0A316Z8B2</accession>
<evidence type="ECO:0000313" key="3">
    <source>
        <dbReference type="Proteomes" id="UP000245946"/>
    </source>
</evidence>
<feature type="transmembrane region" description="Helical" evidence="1">
    <location>
        <begin position="44"/>
        <end position="65"/>
    </location>
</feature>
<keyword evidence="1" id="KW-1133">Transmembrane helix</keyword>
<organism evidence="2 3">
    <name type="scientific">Tilletiopsis washingtonensis</name>
    <dbReference type="NCBI Taxonomy" id="58919"/>
    <lineage>
        <taxon>Eukaryota</taxon>
        <taxon>Fungi</taxon>
        <taxon>Dikarya</taxon>
        <taxon>Basidiomycota</taxon>
        <taxon>Ustilaginomycotina</taxon>
        <taxon>Exobasidiomycetes</taxon>
        <taxon>Entylomatales</taxon>
        <taxon>Entylomatales incertae sedis</taxon>
        <taxon>Tilletiopsis</taxon>
    </lineage>
</organism>
<dbReference type="EMBL" id="KZ819299">
    <property type="protein sequence ID" value="PWN96475.1"/>
    <property type="molecule type" value="Genomic_DNA"/>
</dbReference>
<dbReference type="PANTHER" id="PTHR28254">
    <property type="entry name" value="CYTOCHROME B-C1 COMPLEX SUBUNIT 10"/>
    <property type="match status" value="1"/>
</dbReference>
<dbReference type="AlphaFoldDB" id="A0A316Z8B2"/>
<evidence type="ECO:0000313" key="2">
    <source>
        <dbReference type="EMBL" id="PWN96475.1"/>
    </source>
</evidence>
<dbReference type="GeneID" id="37272972"/>
<dbReference type="OrthoDB" id="2391627at2759"/>
<dbReference type="STRING" id="58919.A0A316Z8B2"/>
<sequence length="91" mass="9844">MIPTLAVRAALRASAPARAPVKPVFQPHVARFSVENCVKWIPSLAFWGVGAGGAATLFLSGVPLFQEDVLKKFPILSDFYADKTPDSDKPF</sequence>
<keyword evidence="1" id="KW-0472">Membrane</keyword>
<proteinExistence type="predicted"/>
<dbReference type="GO" id="GO:0006122">
    <property type="term" value="P:mitochondrial electron transport, ubiquinol to cytochrome c"/>
    <property type="evidence" value="ECO:0007669"/>
    <property type="project" value="InterPro"/>
</dbReference>
<keyword evidence="1" id="KW-0812">Transmembrane</keyword>
<dbReference type="Pfam" id="PF09796">
    <property type="entry name" value="QCR10"/>
    <property type="match status" value="1"/>
</dbReference>
<reference evidence="2 3" key="1">
    <citation type="journal article" date="2018" name="Mol. Biol. Evol.">
        <title>Broad Genomic Sampling Reveals a Smut Pathogenic Ancestry of the Fungal Clade Ustilaginomycotina.</title>
        <authorList>
            <person name="Kijpornyongpan T."/>
            <person name="Mondo S.J."/>
            <person name="Barry K."/>
            <person name="Sandor L."/>
            <person name="Lee J."/>
            <person name="Lipzen A."/>
            <person name="Pangilinan J."/>
            <person name="LaButti K."/>
            <person name="Hainaut M."/>
            <person name="Henrissat B."/>
            <person name="Grigoriev I.V."/>
            <person name="Spatafora J.W."/>
            <person name="Aime M.C."/>
        </authorList>
    </citation>
    <scope>NUCLEOTIDE SEQUENCE [LARGE SCALE GENOMIC DNA]</scope>
    <source>
        <strain evidence="2 3">MCA 4186</strain>
    </source>
</reference>
<evidence type="ECO:0000256" key="1">
    <source>
        <dbReference type="SAM" id="Phobius"/>
    </source>
</evidence>
<dbReference type="RefSeq" id="XP_025596754.1">
    <property type="nucleotide sequence ID" value="XM_025745428.1"/>
</dbReference>
<protein>
    <submittedName>
        <fullName evidence="2">Uncharacterized protein</fullName>
    </submittedName>
</protein>